<evidence type="ECO:0000313" key="2">
    <source>
        <dbReference type="Proteomes" id="UP000030129"/>
    </source>
</evidence>
<dbReference type="STRING" id="1406840.Q763_09775"/>
<comment type="caution">
    <text evidence="1">The sequence shown here is derived from an EMBL/GenBank/DDBJ whole genome shotgun (WGS) entry which is preliminary data.</text>
</comment>
<organism evidence="1 2">
    <name type="scientific">Flavobacterium beibuense F44-8</name>
    <dbReference type="NCBI Taxonomy" id="1406840"/>
    <lineage>
        <taxon>Bacteria</taxon>
        <taxon>Pseudomonadati</taxon>
        <taxon>Bacteroidota</taxon>
        <taxon>Flavobacteriia</taxon>
        <taxon>Flavobacteriales</taxon>
        <taxon>Flavobacteriaceae</taxon>
        <taxon>Flavobacterium</taxon>
    </lineage>
</organism>
<reference evidence="1 2" key="1">
    <citation type="submission" date="2013-09" db="EMBL/GenBank/DDBJ databases">
        <authorList>
            <person name="Zeng Z."/>
            <person name="Chen C."/>
        </authorList>
    </citation>
    <scope>NUCLEOTIDE SEQUENCE [LARGE SCALE GENOMIC DNA]</scope>
    <source>
        <strain evidence="1 2">F44-8</strain>
    </source>
</reference>
<keyword evidence="2" id="KW-1185">Reference proteome</keyword>
<gene>
    <name evidence="1" type="ORF">Q763_09775</name>
</gene>
<protein>
    <submittedName>
        <fullName evidence="1">Conjugative transposon protein TraN</fullName>
    </submittedName>
</protein>
<proteinExistence type="predicted"/>
<dbReference type="Pfam" id="PF13595">
    <property type="entry name" value="DUF4138"/>
    <property type="match status" value="1"/>
</dbReference>
<dbReference type="eggNOG" id="COG3504">
    <property type="taxonomic scope" value="Bacteria"/>
</dbReference>
<dbReference type="RefSeq" id="WP_035133610.1">
    <property type="nucleotide sequence ID" value="NZ_JRLV01000009.1"/>
</dbReference>
<dbReference type="Proteomes" id="UP000030129">
    <property type="component" value="Unassembled WGS sequence"/>
</dbReference>
<sequence>MKKINAHMVMGFFLFLFGLNVNAQSRTMLEPKSIAPYPLEITYFKTTNIIFPSAIVGVDRGSKDVLAQKAKGAANILQLKAARDSFPETNLTVITADGKLNSFVINYALKPSVLNVSMKERDNKNSIFLSSGSVNEAEVTTYATHALYSKYKDRKVKHRKYGIRFGLNGIFIRDNLMYLRLTITNTSNISYDIDQLRFFIRDQKKAKRTASQEIEINPVHLQNNVTKINGRSSQTLVVAVPKFTIPDKKYLAIQLFEANGGRHIELSVKNRTIIKAAVLTTLQINRKYTYQ</sequence>
<dbReference type="EMBL" id="JRLV01000009">
    <property type="protein sequence ID" value="KGO80815.1"/>
    <property type="molecule type" value="Genomic_DNA"/>
</dbReference>
<evidence type="ECO:0000313" key="1">
    <source>
        <dbReference type="EMBL" id="KGO80815.1"/>
    </source>
</evidence>
<name>A0A0A2LXG6_9FLAO</name>
<dbReference type="NCBIfam" id="TIGR03780">
    <property type="entry name" value="Bac_Flav_CT_N"/>
    <property type="match status" value="1"/>
</dbReference>
<dbReference type="AlphaFoldDB" id="A0A0A2LXG6"/>
<dbReference type="InterPro" id="IPR022298">
    <property type="entry name" value="Conjug_transposon_TraN"/>
</dbReference>
<accession>A0A0A2LXG6</accession>